<gene>
    <name evidence="2" type="ORF">RhiirA4_236004</name>
</gene>
<proteinExistence type="predicted"/>
<evidence type="ECO:0000313" key="3">
    <source>
        <dbReference type="Proteomes" id="UP000234323"/>
    </source>
</evidence>
<keyword evidence="1" id="KW-0812">Transmembrane</keyword>
<dbReference type="AlphaFoldDB" id="A0A2I1GQI9"/>
<evidence type="ECO:0000256" key="1">
    <source>
        <dbReference type="SAM" id="Phobius"/>
    </source>
</evidence>
<sequence>MVVVVQNAIIVVKLDIWLKIVIVIVVIARNAIVVANMDIFNEIVIRNQNAIIVVFPVIKVEIVIYHQILKFAIIVNRKGISKEIVPYLMSTRNHTV</sequence>
<comment type="caution">
    <text evidence="2">The sequence shown here is derived from an EMBL/GenBank/DDBJ whole genome shotgun (WGS) entry which is preliminary data.</text>
</comment>
<protein>
    <submittedName>
        <fullName evidence="2">Uncharacterized protein</fullName>
    </submittedName>
</protein>
<keyword evidence="3" id="KW-1185">Reference proteome</keyword>
<keyword evidence="1" id="KW-1133">Transmembrane helix</keyword>
<accession>A0A2I1GQI9</accession>
<dbReference type="Proteomes" id="UP000234323">
    <property type="component" value="Unassembled WGS sequence"/>
</dbReference>
<organism evidence="2 3">
    <name type="scientific">Rhizophagus irregularis</name>
    <dbReference type="NCBI Taxonomy" id="588596"/>
    <lineage>
        <taxon>Eukaryota</taxon>
        <taxon>Fungi</taxon>
        <taxon>Fungi incertae sedis</taxon>
        <taxon>Mucoromycota</taxon>
        <taxon>Glomeromycotina</taxon>
        <taxon>Glomeromycetes</taxon>
        <taxon>Glomerales</taxon>
        <taxon>Glomeraceae</taxon>
        <taxon>Rhizophagus</taxon>
    </lineage>
</organism>
<feature type="transmembrane region" description="Helical" evidence="1">
    <location>
        <begin position="16"/>
        <end position="37"/>
    </location>
</feature>
<dbReference type="EMBL" id="LLXI01000684">
    <property type="protein sequence ID" value="PKY48912.1"/>
    <property type="molecule type" value="Genomic_DNA"/>
</dbReference>
<reference evidence="2 3" key="1">
    <citation type="submission" date="2015-10" db="EMBL/GenBank/DDBJ databases">
        <title>Genome analyses suggest a sexual origin of heterokaryosis in a supposedly ancient asexual fungus.</title>
        <authorList>
            <person name="Ropars J."/>
            <person name="Sedzielewska K."/>
            <person name="Noel J."/>
            <person name="Charron P."/>
            <person name="Farinelli L."/>
            <person name="Marton T."/>
            <person name="Kruger M."/>
            <person name="Pelin A."/>
            <person name="Brachmann A."/>
            <person name="Corradi N."/>
        </authorList>
    </citation>
    <scope>NUCLEOTIDE SEQUENCE [LARGE SCALE GENOMIC DNA]</scope>
    <source>
        <strain evidence="2 3">A4</strain>
    </source>
</reference>
<name>A0A2I1GQI9_9GLOM</name>
<keyword evidence="1" id="KW-0472">Membrane</keyword>
<evidence type="ECO:0000313" key="2">
    <source>
        <dbReference type="EMBL" id="PKY48912.1"/>
    </source>
</evidence>